<proteinExistence type="predicted"/>
<name>A0ABT7KCT2_9HYPH</name>
<keyword evidence="2" id="KW-1185">Reference proteome</keyword>
<evidence type="ECO:0000313" key="1">
    <source>
        <dbReference type="EMBL" id="MDL2406435.1"/>
    </source>
</evidence>
<dbReference type="RefSeq" id="WP_285879553.1">
    <property type="nucleotide sequence ID" value="NZ_JARFYN010000013.1"/>
</dbReference>
<dbReference type="Pfam" id="PF09981">
    <property type="entry name" value="DUF2218"/>
    <property type="match status" value="1"/>
</dbReference>
<evidence type="ECO:0000313" key="2">
    <source>
        <dbReference type="Proteomes" id="UP001172630"/>
    </source>
</evidence>
<dbReference type="Gene3D" id="3.30.310.50">
    <property type="entry name" value="Alpha-D-phosphohexomutase, C-terminal domain"/>
    <property type="match status" value="1"/>
</dbReference>
<dbReference type="PIRSF" id="PIRSF028291">
    <property type="entry name" value="UCP028291"/>
    <property type="match status" value="1"/>
</dbReference>
<dbReference type="Proteomes" id="UP001172630">
    <property type="component" value="Unassembled WGS sequence"/>
</dbReference>
<comment type="caution">
    <text evidence="1">The sequence shown here is derived from an EMBL/GenBank/DDBJ whole genome shotgun (WGS) entry which is preliminary data.</text>
</comment>
<accession>A0ABT7KCT2</accession>
<dbReference type="InterPro" id="IPR014543">
    <property type="entry name" value="UCP028291"/>
</dbReference>
<organism evidence="1 2">
    <name type="scientific">Rhizobium calliandrae</name>
    <dbReference type="NCBI Taxonomy" id="1312182"/>
    <lineage>
        <taxon>Bacteria</taxon>
        <taxon>Pseudomonadati</taxon>
        <taxon>Pseudomonadota</taxon>
        <taxon>Alphaproteobacteria</taxon>
        <taxon>Hyphomicrobiales</taxon>
        <taxon>Rhizobiaceae</taxon>
        <taxon>Rhizobium/Agrobacterium group</taxon>
        <taxon>Rhizobium</taxon>
    </lineage>
</organism>
<dbReference type="EMBL" id="JARFYN010000013">
    <property type="protein sequence ID" value="MDL2406435.1"/>
    <property type="molecule type" value="Genomic_DNA"/>
</dbReference>
<sequence length="99" mass="11404">MPTSVSSVKTDHASRYLQQLCKHWSHRFTVEFNEVAGKVPFSPETSVEFSADASTLLMTLHIENPQDLERMQNVVADHLKRFAFREKLDVVWTVDVSRV</sequence>
<protein>
    <submittedName>
        <fullName evidence="1">DUF2218 domain-containing protein</fullName>
    </submittedName>
</protein>
<reference evidence="1" key="1">
    <citation type="submission" date="2023-06" db="EMBL/GenBank/DDBJ databases">
        <title>Phylogenetic Diversity of Rhizobium strains.</title>
        <authorList>
            <person name="Moura F.T."/>
            <person name="Helene L.C.F."/>
            <person name="Hungria M."/>
        </authorList>
    </citation>
    <scope>NUCLEOTIDE SEQUENCE</scope>
    <source>
        <strain evidence="1">CCGE524</strain>
    </source>
</reference>
<gene>
    <name evidence="1" type="ORF">PY650_12345</name>
</gene>